<dbReference type="PANTHER" id="PTHR37422:SF17">
    <property type="entry name" value="O-ANTIGEN LIGASE"/>
    <property type="match status" value="1"/>
</dbReference>
<feature type="domain" description="O-antigen ligase-related" evidence="6">
    <location>
        <begin position="184"/>
        <end position="338"/>
    </location>
</feature>
<accession>A0A7H0HCH1</accession>
<dbReference type="AlphaFoldDB" id="A0A7H0HCH1"/>
<feature type="transmembrane region" description="Helical" evidence="5">
    <location>
        <begin position="61"/>
        <end position="79"/>
    </location>
</feature>
<reference evidence="7 8" key="1">
    <citation type="submission" date="2020-08" db="EMBL/GenBank/DDBJ databases">
        <title>Genome sequence of Acidovorax monticola KACC 19171T.</title>
        <authorList>
            <person name="Hyun D.-W."/>
            <person name="Bae J.-W."/>
        </authorList>
    </citation>
    <scope>NUCLEOTIDE SEQUENCE [LARGE SCALE GENOMIC DNA]</scope>
    <source>
        <strain evidence="7 8">KACC 19171</strain>
    </source>
</reference>
<feature type="transmembrane region" description="Helical" evidence="5">
    <location>
        <begin position="115"/>
        <end position="136"/>
    </location>
</feature>
<evidence type="ECO:0000256" key="1">
    <source>
        <dbReference type="ARBA" id="ARBA00004141"/>
    </source>
</evidence>
<dbReference type="PANTHER" id="PTHR37422">
    <property type="entry name" value="TEICHURONIC ACID BIOSYNTHESIS PROTEIN TUAE"/>
    <property type="match status" value="1"/>
</dbReference>
<evidence type="ECO:0000313" key="7">
    <source>
        <dbReference type="EMBL" id="QNP58237.1"/>
    </source>
</evidence>
<sequence length="433" mass="47274">MNLFSSLRRAPWPQQLTTVAAFLVPGLALWLQSGYSYGAALLFGGALLTVHRWPLQPHDRLTRWFAVSMLAMALLWIALADPQEHWGQWDRPAKFALGVVCLLFATRFPPRPSALFWGLLVGCIGAGAVAIWQVDIKGAERASGHTNAIQWGNLALLMAVMLGMFALCLRRQLSLWCKLLAGVAILAGLNASVLSQSRGGWLALLLAIPLGLVLLYRINRAALWKVVAGLATAIALISVINVGLLAQRWNLVEKEVLVYGERGDANTSVGQRLEHWRLALDMGSERPLLGWGVAGYTAEKSARVAAGLYHPSIVEYKYVHNELLDLFVKTGLLGVAVVLCFYGLPLYMFWPSRTRMAVHDADPGRRSLVLAVRLAGLCIPVLYIGFGLTQVFFAHNSGIMFYTFMVTLVWAALLGLERGPLQAGAGPCAGVRP</sequence>
<keyword evidence="4 5" id="KW-0472">Membrane</keyword>
<gene>
    <name evidence="7" type="ORF">H9L24_14340</name>
</gene>
<comment type="subcellular location">
    <subcellularLocation>
        <location evidence="1">Membrane</location>
        <topology evidence="1">Multi-pass membrane protein</topology>
    </subcellularLocation>
</comment>
<dbReference type="InterPro" id="IPR007016">
    <property type="entry name" value="O-antigen_ligase-rel_domated"/>
</dbReference>
<name>A0A7H0HCH1_9BURK</name>
<feature type="transmembrane region" description="Helical" evidence="5">
    <location>
        <begin position="175"/>
        <end position="193"/>
    </location>
</feature>
<feature type="transmembrane region" description="Helical" evidence="5">
    <location>
        <begin position="326"/>
        <end position="350"/>
    </location>
</feature>
<organism evidence="7 8">
    <name type="scientific">Paenacidovorax monticola</name>
    <dbReference type="NCBI Taxonomy" id="1926868"/>
    <lineage>
        <taxon>Bacteria</taxon>
        <taxon>Pseudomonadati</taxon>
        <taxon>Pseudomonadota</taxon>
        <taxon>Betaproteobacteria</taxon>
        <taxon>Burkholderiales</taxon>
        <taxon>Comamonadaceae</taxon>
        <taxon>Paenacidovorax</taxon>
    </lineage>
</organism>
<dbReference type="EMBL" id="CP060790">
    <property type="protein sequence ID" value="QNP58237.1"/>
    <property type="molecule type" value="Genomic_DNA"/>
</dbReference>
<feature type="transmembrane region" description="Helical" evidence="5">
    <location>
        <begin position="223"/>
        <end position="246"/>
    </location>
</feature>
<evidence type="ECO:0000256" key="3">
    <source>
        <dbReference type="ARBA" id="ARBA00022989"/>
    </source>
</evidence>
<dbReference type="GO" id="GO:0016874">
    <property type="term" value="F:ligase activity"/>
    <property type="evidence" value="ECO:0007669"/>
    <property type="project" value="UniProtKB-KW"/>
</dbReference>
<dbReference type="RefSeq" id="WP_187735229.1">
    <property type="nucleotide sequence ID" value="NZ_CP060790.1"/>
</dbReference>
<feature type="transmembrane region" description="Helical" evidence="5">
    <location>
        <begin position="370"/>
        <end position="393"/>
    </location>
</feature>
<dbReference type="Pfam" id="PF04932">
    <property type="entry name" value="Wzy_C"/>
    <property type="match status" value="1"/>
</dbReference>
<keyword evidence="8" id="KW-1185">Reference proteome</keyword>
<evidence type="ECO:0000259" key="6">
    <source>
        <dbReference type="Pfam" id="PF04932"/>
    </source>
</evidence>
<evidence type="ECO:0000313" key="8">
    <source>
        <dbReference type="Proteomes" id="UP000516057"/>
    </source>
</evidence>
<evidence type="ECO:0000256" key="5">
    <source>
        <dbReference type="SAM" id="Phobius"/>
    </source>
</evidence>
<feature type="transmembrane region" description="Helical" evidence="5">
    <location>
        <begin position="91"/>
        <end position="108"/>
    </location>
</feature>
<dbReference type="GO" id="GO:0016020">
    <property type="term" value="C:membrane"/>
    <property type="evidence" value="ECO:0007669"/>
    <property type="project" value="UniProtKB-SubCell"/>
</dbReference>
<feature type="transmembrane region" description="Helical" evidence="5">
    <location>
        <begin position="399"/>
        <end position="416"/>
    </location>
</feature>
<dbReference type="InterPro" id="IPR051533">
    <property type="entry name" value="WaaL-like"/>
</dbReference>
<dbReference type="KEGG" id="amon:H9L24_14340"/>
<keyword evidence="3 5" id="KW-1133">Transmembrane helix</keyword>
<evidence type="ECO:0000256" key="4">
    <source>
        <dbReference type="ARBA" id="ARBA00023136"/>
    </source>
</evidence>
<protein>
    <submittedName>
        <fullName evidence="7">O-antigen ligase family protein</fullName>
    </submittedName>
</protein>
<feature type="transmembrane region" description="Helical" evidence="5">
    <location>
        <begin position="199"/>
        <end position="216"/>
    </location>
</feature>
<evidence type="ECO:0000256" key="2">
    <source>
        <dbReference type="ARBA" id="ARBA00022692"/>
    </source>
</evidence>
<keyword evidence="2 5" id="KW-0812">Transmembrane</keyword>
<feature type="transmembrane region" description="Helical" evidence="5">
    <location>
        <begin position="148"/>
        <end position="168"/>
    </location>
</feature>
<keyword evidence="7" id="KW-0436">Ligase</keyword>
<feature type="transmembrane region" description="Helical" evidence="5">
    <location>
        <begin position="37"/>
        <end position="54"/>
    </location>
</feature>
<dbReference type="Proteomes" id="UP000516057">
    <property type="component" value="Chromosome"/>
</dbReference>
<proteinExistence type="predicted"/>